<keyword evidence="1" id="KW-0472">Membrane</keyword>
<dbReference type="NCBIfam" id="NF033684">
    <property type="entry name" value="suffix_2_RND"/>
    <property type="match status" value="1"/>
</dbReference>
<evidence type="ECO:0000256" key="1">
    <source>
        <dbReference type="SAM" id="Phobius"/>
    </source>
</evidence>
<sequence>MAGGGRRVLVIFVLSNLLWGIALLTPWLPLRLHEKVIVSAVCATLGEIAFWVFVSMVGKEAAQRYRRYLSIGYWRERWFGQRPAG</sequence>
<dbReference type="OrthoDB" id="1122717at2"/>
<keyword evidence="1" id="KW-0812">Transmembrane</keyword>
<name>A0A4T0V4J9_9NEIS</name>
<keyword evidence="1" id="KW-1133">Transmembrane helix</keyword>
<dbReference type="EMBL" id="STGJ01000002">
    <property type="protein sequence ID" value="TIC86166.1"/>
    <property type="molecule type" value="Genomic_DNA"/>
</dbReference>
<proteinExistence type="predicted"/>
<dbReference type="InterPro" id="IPR047961">
    <property type="entry name" value="Transp_suffix-like"/>
</dbReference>
<feature type="transmembrane region" description="Helical" evidence="1">
    <location>
        <begin position="7"/>
        <end position="30"/>
    </location>
</feature>
<evidence type="ECO:0000313" key="2">
    <source>
        <dbReference type="EMBL" id="TIC86166.1"/>
    </source>
</evidence>
<dbReference type="RefSeq" id="WP_136551512.1">
    <property type="nucleotide sequence ID" value="NZ_STGJ01000002.1"/>
</dbReference>
<keyword evidence="3" id="KW-1185">Reference proteome</keyword>
<feature type="transmembrane region" description="Helical" evidence="1">
    <location>
        <begin position="36"/>
        <end position="57"/>
    </location>
</feature>
<reference evidence="2 3" key="1">
    <citation type="submission" date="2019-04" db="EMBL/GenBank/DDBJ databases">
        <title>Crenobacter sp. nov.</title>
        <authorList>
            <person name="Shi S."/>
        </authorList>
    </citation>
    <scope>NUCLEOTIDE SEQUENCE [LARGE SCALE GENOMIC DNA]</scope>
    <source>
        <strain evidence="2 3">GY 70310</strain>
    </source>
</reference>
<comment type="caution">
    <text evidence="2">The sequence shown here is derived from an EMBL/GenBank/DDBJ whole genome shotgun (WGS) entry which is preliminary data.</text>
</comment>
<evidence type="ECO:0000313" key="3">
    <source>
        <dbReference type="Proteomes" id="UP000308891"/>
    </source>
</evidence>
<gene>
    <name evidence="2" type="ORF">E5K04_03415</name>
</gene>
<dbReference type="AlphaFoldDB" id="A0A4T0V4J9"/>
<accession>A0A4T0V4J9</accession>
<protein>
    <submittedName>
        <fullName evidence="2">Transporter suffix domain-containing protein</fullName>
    </submittedName>
</protein>
<organism evidence="2 3">
    <name type="scientific">Crenobacter intestini</name>
    <dbReference type="NCBI Taxonomy" id="2563443"/>
    <lineage>
        <taxon>Bacteria</taxon>
        <taxon>Pseudomonadati</taxon>
        <taxon>Pseudomonadota</taxon>
        <taxon>Betaproteobacteria</taxon>
        <taxon>Neisseriales</taxon>
        <taxon>Neisseriaceae</taxon>
        <taxon>Crenobacter</taxon>
    </lineage>
</organism>
<dbReference type="Proteomes" id="UP000308891">
    <property type="component" value="Unassembled WGS sequence"/>
</dbReference>